<sequence>MVIASLIFIPIWLVAAGVNFYVGVCRAGYSFHEELPVFLLAFLLPTLIAVILYGKLSVK</sequence>
<geneLocation type="plasmid" evidence="3">
    <name>pacpol4</name>
</geneLocation>
<evidence type="ECO:0000313" key="3">
    <source>
        <dbReference type="Proteomes" id="UP000253606"/>
    </source>
</evidence>
<name>A0A2Z5GB97_9BACT</name>
<dbReference type="Proteomes" id="UP000253606">
    <property type="component" value="Plasmid pACPOL4"/>
</dbReference>
<dbReference type="EMBL" id="CP030843">
    <property type="protein sequence ID" value="AXC16268.1"/>
    <property type="molecule type" value="Genomic_DNA"/>
</dbReference>
<feature type="transmembrane region" description="Helical" evidence="1">
    <location>
        <begin position="35"/>
        <end position="54"/>
    </location>
</feature>
<keyword evidence="1" id="KW-1133">Transmembrane helix</keyword>
<reference evidence="2 3" key="1">
    <citation type="journal article" date="2018" name="Front. Microbiol.">
        <title>Hydrolytic Capabilities as a Key to Environmental Success: Chitinolytic and Cellulolytic Acidobacteria From Acidic Sub-arctic Soils and Boreal Peatlands.</title>
        <authorList>
            <person name="Belova S.E."/>
            <person name="Ravin N.V."/>
            <person name="Pankratov T.A."/>
            <person name="Rakitin A.L."/>
            <person name="Ivanova A.A."/>
            <person name="Beletsky A.V."/>
            <person name="Mardanov A.V."/>
            <person name="Sinninghe Damste J.S."/>
            <person name="Dedysh S.N."/>
        </authorList>
    </citation>
    <scope>NUCLEOTIDE SEQUENCE [LARGE SCALE GENOMIC DNA]</scope>
    <source>
        <strain evidence="2 3">SBC82</strain>
        <plasmid evidence="3">pacpol4</plasmid>
    </source>
</reference>
<proteinExistence type="predicted"/>
<gene>
    <name evidence="2" type="ORF">ACPOL_7076</name>
</gene>
<organism evidence="2 3">
    <name type="scientific">Acidisarcina polymorpha</name>
    <dbReference type="NCBI Taxonomy" id="2211140"/>
    <lineage>
        <taxon>Bacteria</taxon>
        <taxon>Pseudomonadati</taxon>
        <taxon>Acidobacteriota</taxon>
        <taxon>Terriglobia</taxon>
        <taxon>Terriglobales</taxon>
        <taxon>Acidobacteriaceae</taxon>
        <taxon>Acidisarcina</taxon>
    </lineage>
</organism>
<keyword evidence="1" id="KW-0812">Transmembrane</keyword>
<keyword evidence="2" id="KW-0614">Plasmid</keyword>
<dbReference type="KEGG" id="abas:ACPOL_7076"/>
<protein>
    <submittedName>
        <fullName evidence="2">Uncharacterized protein</fullName>
    </submittedName>
</protein>
<evidence type="ECO:0000313" key="2">
    <source>
        <dbReference type="EMBL" id="AXC16268.1"/>
    </source>
</evidence>
<feature type="transmembrane region" description="Helical" evidence="1">
    <location>
        <begin position="7"/>
        <end position="29"/>
    </location>
</feature>
<accession>A0A2Z5GB97</accession>
<evidence type="ECO:0000256" key="1">
    <source>
        <dbReference type="SAM" id="Phobius"/>
    </source>
</evidence>
<keyword evidence="3" id="KW-1185">Reference proteome</keyword>
<keyword evidence="1" id="KW-0472">Membrane</keyword>
<dbReference type="AlphaFoldDB" id="A0A2Z5GB97"/>